<dbReference type="RefSeq" id="WP_349245309.1">
    <property type="nucleotide sequence ID" value="NZ_JASCXX010000014.1"/>
</dbReference>
<dbReference type="AlphaFoldDB" id="A0AAW6U1T7"/>
<dbReference type="SUPFAM" id="SSF51126">
    <property type="entry name" value="Pectin lyase-like"/>
    <property type="match status" value="1"/>
</dbReference>
<dbReference type="InterPro" id="IPR039448">
    <property type="entry name" value="Beta_helix"/>
</dbReference>
<name>A0AAW6U1T7_9BACT</name>
<reference evidence="2" key="1">
    <citation type="submission" date="2023-05" db="EMBL/GenBank/DDBJ databases">
        <title>Anaerotaeda fermentans gen. nov., sp. nov., a novel anaerobic planctomycete of the new family within the order Sedimentisphaerales isolated from Taman Peninsula, Russia.</title>
        <authorList>
            <person name="Khomyakova M.A."/>
            <person name="Merkel A.Y."/>
            <person name="Slobodkin A.I."/>
        </authorList>
    </citation>
    <scope>NUCLEOTIDE SEQUENCE</scope>
    <source>
        <strain evidence="2">M17dextr</strain>
    </source>
</reference>
<keyword evidence="3" id="KW-1185">Reference proteome</keyword>
<evidence type="ECO:0000259" key="1">
    <source>
        <dbReference type="Pfam" id="PF13229"/>
    </source>
</evidence>
<gene>
    <name evidence="2" type="ORF">QJ522_12645</name>
</gene>
<proteinExistence type="predicted"/>
<dbReference type="EMBL" id="JASCXX010000014">
    <property type="protein sequence ID" value="MDI6449899.1"/>
    <property type="molecule type" value="Genomic_DNA"/>
</dbReference>
<sequence>MRRGVGSSLLLHIGIVLLVRICCIAADVAPAPAHDVVPHEGRPIHAAPSWFPEAPPLPPPSGEVIVAATVEELFAAVERVGPGGTVLLADGHYKLLRPVVLTGKTNITMRSAAGDPIRVVLSGRGWDSEARGDDILHIGRCEGVTLADLTFADCRSYGVKVEAENGPKDVHIYNCRFRDIGVRAIKGSAGQDPSVRAVRGSVRYCRFENTRVPPADWLFGGDYISAIDMMALEDWTFSDNVFRNIKGRNGGGRAAIFLWVRSRRVTVERNLMIDCDRGVAFGNPGQSTANIDGRAPAYVSDGIIRNNFIAGGPDCGIELWYAEGVKIYHNSIWRPERNWQRGIRIGTGTNRTEIANNLVHGEIRFEGGQAELRDNLSGRLDGYFADPQSGDLRLTPSATGAIDQGVSLPDVTEDIRRRPRDGRVDLGAWEFDKQQGK</sequence>
<accession>A0AAW6U1T7</accession>
<evidence type="ECO:0000313" key="3">
    <source>
        <dbReference type="Proteomes" id="UP001431776"/>
    </source>
</evidence>
<feature type="domain" description="Right handed beta helix" evidence="1">
    <location>
        <begin position="235"/>
        <end position="360"/>
    </location>
</feature>
<dbReference type="Proteomes" id="UP001431776">
    <property type="component" value="Unassembled WGS sequence"/>
</dbReference>
<dbReference type="Gene3D" id="2.160.20.10">
    <property type="entry name" value="Single-stranded right-handed beta-helix, Pectin lyase-like"/>
    <property type="match status" value="1"/>
</dbReference>
<comment type="caution">
    <text evidence="2">The sequence shown here is derived from an EMBL/GenBank/DDBJ whole genome shotgun (WGS) entry which is preliminary data.</text>
</comment>
<dbReference type="InterPro" id="IPR011050">
    <property type="entry name" value="Pectin_lyase_fold/virulence"/>
</dbReference>
<dbReference type="InterPro" id="IPR012334">
    <property type="entry name" value="Pectin_lyas_fold"/>
</dbReference>
<dbReference type="Pfam" id="PF13229">
    <property type="entry name" value="Beta_helix"/>
    <property type="match status" value="1"/>
</dbReference>
<dbReference type="SMART" id="SM00710">
    <property type="entry name" value="PbH1"/>
    <property type="match status" value="7"/>
</dbReference>
<dbReference type="InterPro" id="IPR006626">
    <property type="entry name" value="PbH1"/>
</dbReference>
<protein>
    <submittedName>
        <fullName evidence="2">Right-handed parallel beta-helix repeat-containing protein</fullName>
    </submittedName>
</protein>
<evidence type="ECO:0000313" key="2">
    <source>
        <dbReference type="EMBL" id="MDI6449899.1"/>
    </source>
</evidence>
<organism evidence="2 3">
    <name type="scientific">Anaerobaca lacustris</name>
    <dbReference type="NCBI Taxonomy" id="3044600"/>
    <lineage>
        <taxon>Bacteria</taxon>
        <taxon>Pseudomonadati</taxon>
        <taxon>Planctomycetota</taxon>
        <taxon>Phycisphaerae</taxon>
        <taxon>Sedimentisphaerales</taxon>
        <taxon>Anaerobacaceae</taxon>
        <taxon>Anaerobaca</taxon>
    </lineage>
</organism>